<keyword evidence="6" id="KW-1185">Reference proteome</keyword>
<evidence type="ECO:0000256" key="2">
    <source>
        <dbReference type="ARBA" id="ARBA00022803"/>
    </source>
</evidence>
<evidence type="ECO:0000256" key="3">
    <source>
        <dbReference type="PROSITE-ProRule" id="PRU00339"/>
    </source>
</evidence>
<dbReference type="HOGENOM" id="CLU_796601_0_0_0"/>
<feature type="chain" id="PRO_5003035966" evidence="4">
    <location>
        <begin position="30"/>
        <end position="348"/>
    </location>
</feature>
<feature type="signal peptide" evidence="4">
    <location>
        <begin position="1"/>
        <end position="29"/>
    </location>
</feature>
<dbReference type="InterPro" id="IPR013105">
    <property type="entry name" value="TPR_2"/>
</dbReference>
<dbReference type="InterPro" id="IPR011990">
    <property type="entry name" value="TPR-like_helical_dom_sf"/>
</dbReference>
<sequence precursor="true">MHWRTVSKFLIASLAIALAVALAPVSAEAGHPRHCGYGYRGVGYGGWGGGWGCNNFSFSIGCAPIRTYCRPITYCRPVNYCWSVPICPPVRCYDPCLSYGYSSYRYNSYYYPAATYGVFGSTFEPAENAFGPQAVERFLGTSRPVTPAVVVSPKIVMPPLVAKKPFDPSTVRPSNATQLARADQWLAQGDVLFKEQKYHSAAQRYKLAGEAAPDQAEAFWRLGHAYVASNRYPEAAENFRRAIALSPAGVAREGFDLNKLYGGATVARDSHLESLAAVALVDGANSDSLFLLGVTLKYQGQADRAAPFFTAAAKLADGDAKHLAAFLPAKKPAADAKDVIPVAAELEI</sequence>
<evidence type="ECO:0000313" key="6">
    <source>
        <dbReference type="Proteomes" id="UP000001887"/>
    </source>
</evidence>
<dbReference type="AlphaFoldDB" id="D2R122"/>
<organism evidence="5 6">
    <name type="scientific">Pirellula staleyi (strain ATCC 27377 / DSM 6068 / ICPB 4128)</name>
    <name type="common">Pirella staleyi</name>
    <dbReference type="NCBI Taxonomy" id="530564"/>
    <lineage>
        <taxon>Bacteria</taxon>
        <taxon>Pseudomonadati</taxon>
        <taxon>Planctomycetota</taxon>
        <taxon>Planctomycetia</taxon>
        <taxon>Pirellulales</taxon>
        <taxon>Pirellulaceae</taxon>
        <taxon>Pirellula</taxon>
    </lineage>
</organism>
<dbReference type="SUPFAM" id="SSF48452">
    <property type="entry name" value="TPR-like"/>
    <property type="match status" value="1"/>
</dbReference>
<feature type="repeat" description="TPR" evidence="3">
    <location>
        <begin position="216"/>
        <end position="249"/>
    </location>
</feature>
<dbReference type="PROSITE" id="PS50293">
    <property type="entry name" value="TPR_REGION"/>
    <property type="match status" value="1"/>
</dbReference>
<keyword evidence="1" id="KW-0677">Repeat</keyword>
<evidence type="ECO:0000256" key="1">
    <source>
        <dbReference type="ARBA" id="ARBA00022737"/>
    </source>
</evidence>
<dbReference type="Proteomes" id="UP000001887">
    <property type="component" value="Chromosome"/>
</dbReference>
<reference evidence="5 6" key="1">
    <citation type="journal article" date="2009" name="Stand. Genomic Sci.">
        <title>Complete genome sequence of Pirellula staleyi type strain (ATCC 27377).</title>
        <authorList>
            <person name="Clum A."/>
            <person name="Tindall B.J."/>
            <person name="Sikorski J."/>
            <person name="Ivanova N."/>
            <person name="Mavrommatis K."/>
            <person name="Lucas S."/>
            <person name="Glavina del Rio T."/>
            <person name="Nolan M."/>
            <person name="Chen F."/>
            <person name="Tice H."/>
            <person name="Pitluck S."/>
            <person name="Cheng J.F."/>
            <person name="Chertkov O."/>
            <person name="Brettin T."/>
            <person name="Han C."/>
            <person name="Detter J.C."/>
            <person name="Kuske C."/>
            <person name="Bruce D."/>
            <person name="Goodwin L."/>
            <person name="Ovchinikova G."/>
            <person name="Pati A."/>
            <person name="Mikhailova N."/>
            <person name="Chen A."/>
            <person name="Palaniappan K."/>
            <person name="Land M."/>
            <person name="Hauser L."/>
            <person name="Chang Y.J."/>
            <person name="Jeffries C.D."/>
            <person name="Chain P."/>
            <person name="Rohde M."/>
            <person name="Goker M."/>
            <person name="Bristow J."/>
            <person name="Eisen J.A."/>
            <person name="Markowitz V."/>
            <person name="Hugenholtz P."/>
            <person name="Kyrpides N.C."/>
            <person name="Klenk H.P."/>
            <person name="Lapidus A."/>
        </authorList>
    </citation>
    <scope>NUCLEOTIDE SEQUENCE [LARGE SCALE GENOMIC DNA]</scope>
    <source>
        <strain evidence="6">ATCC 27377 / DSM 6068 / ICPB 4128</strain>
    </source>
</reference>
<gene>
    <name evidence="5" type="ordered locus">Psta_3852</name>
</gene>
<keyword evidence="2 3" id="KW-0802">TPR repeat</keyword>
<protein>
    <submittedName>
        <fullName evidence="5">Tetratricopeptide TPR_2 repeat protein</fullName>
    </submittedName>
</protein>
<dbReference type="OrthoDB" id="288828at2"/>
<dbReference type="EMBL" id="CP001848">
    <property type="protein sequence ID" value="ADB18507.1"/>
    <property type="molecule type" value="Genomic_DNA"/>
</dbReference>
<name>D2R122_PIRSD</name>
<accession>D2R122</accession>
<dbReference type="InterPro" id="IPR019734">
    <property type="entry name" value="TPR_rpt"/>
</dbReference>
<evidence type="ECO:0000313" key="5">
    <source>
        <dbReference type="EMBL" id="ADB18507.1"/>
    </source>
</evidence>
<dbReference type="KEGG" id="psl:Psta_3852"/>
<dbReference type="SMART" id="SM00028">
    <property type="entry name" value="TPR"/>
    <property type="match status" value="3"/>
</dbReference>
<evidence type="ECO:0000256" key="4">
    <source>
        <dbReference type="SAM" id="SignalP"/>
    </source>
</evidence>
<dbReference type="PROSITE" id="PS50005">
    <property type="entry name" value="TPR"/>
    <property type="match status" value="1"/>
</dbReference>
<dbReference type="Gene3D" id="1.25.40.10">
    <property type="entry name" value="Tetratricopeptide repeat domain"/>
    <property type="match status" value="1"/>
</dbReference>
<keyword evidence="4" id="KW-0732">Signal</keyword>
<proteinExistence type="predicted"/>
<dbReference type="Pfam" id="PF07719">
    <property type="entry name" value="TPR_2"/>
    <property type="match status" value="1"/>
</dbReference>
<dbReference type="eggNOG" id="COG4235">
    <property type="taxonomic scope" value="Bacteria"/>
</dbReference>